<evidence type="ECO:0000256" key="1">
    <source>
        <dbReference type="ARBA" id="ARBA00006889"/>
    </source>
</evidence>
<dbReference type="OrthoDB" id="10048091at2759"/>
<comment type="similarity">
    <text evidence="1 2">Belongs to the calycin superfamily. Lipocalin family.</text>
</comment>
<dbReference type="GO" id="GO:0006629">
    <property type="term" value="P:lipid metabolic process"/>
    <property type="evidence" value="ECO:0007669"/>
    <property type="project" value="TreeGrafter"/>
</dbReference>
<evidence type="ECO:0000313" key="5">
    <source>
        <dbReference type="Proteomes" id="UP000015104"/>
    </source>
</evidence>
<sequence>MKSIILISALIGCCFAATPKIGKCPTPGDEKTDFEVSRYLGRWYEIKRSDTPSEKGVKCSTANYSLRSDGKINVTNSGVNSEGDNVVVYLTASIVNPDQPNFLSVEIFPGAPTASYWVIKTDYETYSSLISCVQITADMYSLSGWILSRTPTLDVALVDELTKLLETKGVTELLTNDRTGCTN</sequence>
<accession>T1K6T4</accession>
<feature type="chain" id="PRO_5013436801" description="Lipocalin/cytosolic fatty-acid binding domain-containing protein" evidence="2">
    <location>
        <begin position="17"/>
        <end position="183"/>
    </location>
</feature>
<dbReference type="SUPFAM" id="SSF50814">
    <property type="entry name" value="Lipocalins"/>
    <property type="match status" value="1"/>
</dbReference>
<dbReference type="PANTHER" id="PTHR10612">
    <property type="entry name" value="APOLIPOPROTEIN D"/>
    <property type="match status" value="1"/>
</dbReference>
<dbReference type="AlphaFoldDB" id="T1K6T4"/>
<dbReference type="PIRSF" id="PIRSF036893">
    <property type="entry name" value="Lipocalin_ApoD"/>
    <property type="match status" value="1"/>
</dbReference>
<evidence type="ECO:0000313" key="4">
    <source>
        <dbReference type="EnsemblMetazoa" id="tetur06g01640.1"/>
    </source>
</evidence>
<keyword evidence="2" id="KW-0732">Signal</keyword>
<gene>
    <name evidence="4" type="primary">107361068</name>
</gene>
<keyword evidence="5" id="KW-1185">Reference proteome</keyword>
<dbReference type="EnsemblMetazoa" id="tetur06g01640.1">
    <property type="protein sequence ID" value="tetur06g01640.1"/>
    <property type="gene ID" value="tetur06g01640"/>
</dbReference>
<reference evidence="4" key="2">
    <citation type="submission" date="2015-06" db="UniProtKB">
        <authorList>
            <consortium name="EnsemblMetazoa"/>
        </authorList>
    </citation>
    <scope>IDENTIFICATION</scope>
</reference>
<dbReference type="GO" id="GO:0000302">
    <property type="term" value="P:response to reactive oxygen species"/>
    <property type="evidence" value="ECO:0007669"/>
    <property type="project" value="TreeGrafter"/>
</dbReference>
<dbReference type="HOGENOM" id="CLU_068449_2_1_1"/>
<dbReference type="InterPro" id="IPR022272">
    <property type="entry name" value="Lipocalin_CS"/>
</dbReference>
<dbReference type="InterPro" id="IPR012674">
    <property type="entry name" value="Calycin"/>
</dbReference>
<feature type="domain" description="Lipocalin/cytosolic fatty-acid binding" evidence="3">
    <location>
        <begin position="35"/>
        <end position="169"/>
    </location>
</feature>
<dbReference type="EMBL" id="CAEY01001795">
    <property type="status" value="NOT_ANNOTATED_CDS"/>
    <property type="molecule type" value="Genomic_DNA"/>
</dbReference>
<dbReference type="eggNOG" id="KOG4824">
    <property type="taxonomic scope" value="Eukaryota"/>
</dbReference>
<dbReference type="InterPro" id="IPR002446">
    <property type="entry name" value="Lipocalin_bac"/>
</dbReference>
<protein>
    <recommendedName>
        <fullName evidence="3">Lipocalin/cytosolic fatty-acid binding domain-containing protein</fullName>
    </recommendedName>
</protein>
<dbReference type="PRINTS" id="PR01171">
    <property type="entry name" value="BCTLIPOCALIN"/>
</dbReference>
<dbReference type="InterPro" id="IPR000566">
    <property type="entry name" value="Lipocln_cytosolic_FA-bd_dom"/>
</dbReference>
<evidence type="ECO:0000259" key="3">
    <source>
        <dbReference type="Pfam" id="PF08212"/>
    </source>
</evidence>
<dbReference type="OMA" id="GLAHIEF"/>
<dbReference type="PANTHER" id="PTHR10612:SF34">
    <property type="entry name" value="APOLIPOPROTEIN D"/>
    <property type="match status" value="1"/>
</dbReference>
<dbReference type="InterPro" id="IPR022271">
    <property type="entry name" value="Lipocalin_ApoD"/>
</dbReference>
<dbReference type="GO" id="GO:0005737">
    <property type="term" value="C:cytoplasm"/>
    <property type="evidence" value="ECO:0007669"/>
    <property type="project" value="TreeGrafter"/>
</dbReference>
<evidence type="ECO:0000256" key="2">
    <source>
        <dbReference type="PIRNR" id="PIRNR036893"/>
    </source>
</evidence>
<dbReference type="Pfam" id="PF08212">
    <property type="entry name" value="Lipocalin_2"/>
    <property type="match status" value="1"/>
</dbReference>
<reference evidence="5" key="1">
    <citation type="submission" date="2011-08" db="EMBL/GenBank/DDBJ databases">
        <authorList>
            <person name="Rombauts S."/>
        </authorList>
    </citation>
    <scope>NUCLEOTIDE SEQUENCE</scope>
    <source>
        <strain evidence="5">London</strain>
    </source>
</reference>
<dbReference type="KEGG" id="tut:107361068"/>
<feature type="signal peptide" evidence="2">
    <location>
        <begin position="1"/>
        <end position="16"/>
    </location>
</feature>
<dbReference type="Proteomes" id="UP000015104">
    <property type="component" value="Unassembled WGS sequence"/>
</dbReference>
<name>T1K6T4_TETUR</name>
<dbReference type="Gene3D" id="2.40.128.20">
    <property type="match status" value="1"/>
</dbReference>
<proteinExistence type="inferred from homology"/>
<organism evidence="4 5">
    <name type="scientific">Tetranychus urticae</name>
    <name type="common">Two-spotted spider mite</name>
    <dbReference type="NCBI Taxonomy" id="32264"/>
    <lineage>
        <taxon>Eukaryota</taxon>
        <taxon>Metazoa</taxon>
        <taxon>Ecdysozoa</taxon>
        <taxon>Arthropoda</taxon>
        <taxon>Chelicerata</taxon>
        <taxon>Arachnida</taxon>
        <taxon>Acari</taxon>
        <taxon>Acariformes</taxon>
        <taxon>Trombidiformes</taxon>
        <taxon>Prostigmata</taxon>
        <taxon>Eleutherengona</taxon>
        <taxon>Raphignathae</taxon>
        <taxon>Tetranychoidea</taxon>
        <taxon>Tetranychidae</taxon>
        <taxon>Tetranychus</taxon>
    </lineage>
</organism>
<dbReference type="PROSITE" id="PS00213">
    <property type="entry name" value="LIPOCALIN"/>
    <property type="match status" value="1"/>
</dbReference>